<dbReference type="AlphaFoldDB" id="A0A9D1X7I8"/>
<accession>A0A9D1X7I8</accession>
<evidence type="ECO:0000313" key="1">
    <source>
        <dbReference type="EMBL" id="HIX74040.1"/>
    </source>
</evidence>
<dbReference type="Proteomes" id="UP000886740">
    <property type="component" value="Unassembled WGS sequence"/>
</dbReference>
<gene>
    <name evidence="1" type="ORF">H9977_03235</name>
</gene>
<name>A0A9D1X7I8_9BACT</name>
<proteinExistence type="predicted"/>
<reference evidence="1" key="1">
    <citation type="journal article" date="2021" name="PeerJ">
        <title>Extensive microbial diversity within the chicken gut microbiome revealed by metagenomics and culture.</title>
        <authorList>
            <person name="Gilroy R."/>
            <person name="Ravi A."/>
            <person name="Getino M."/>
            <person name="Pursley I."/>
            <person name="Horton D.L."/>
            <person name="Alikhan N.F."/>
            <person name="Baker D."/>
            <person name="Gharbi K."/>
            <person name="Hall N."/>
            <person name="Watson M."/>
            <person name="Adriaenssens E.M."/>
            <person name="Foster-Nyarko E."/>
            <person name="Jarju S."/>
            <person name="Secka A."/>
            <person name="Antonio M."/>
            <person name="Oren A."/>
            <person name="Chaudhuri R.R."/>
            <person name="La Ragione R."/>
            <person name="Hildebrand F."/>
            <person name="Pallen M.J."/>
        </authorList>
    </citation>
    <scope>NUCLEOTIDE SEQUENCE</scope>
    <source>
        <strain evidence="1">ChiGjej6B6-14162</strain>
    </source>
</reference>
<sequence>MTLATIEDKWNDEIRVSAFAVVENDAPLYRRFNGVAPETYGDAANAPLNLKFFRYNNPAEYLFENYSSENKYRDGINDKSISF</sequence>
<dbReference type="EMBL" id="DXEL01000028">
    <property type="protein sequence ID" value="HIX74040.1"/>
    <property type="molecule type" value="Genomic_DNA"/>
</dbReference>
<feature type="non-terminal residue" evidence="1">
    <location>
        <position position="83"/>
    </location>
</feature>
<reference evidence="1" key="2">
    <citation type="submission" date="2021-04" db="EMBL/GenBank/DDBJ databases">
        <authorList>
            <person name="Gilroy R."/>
        </authorList>
    </citation>
    <scope>NUCLEOTIDE SEQUENCE</scope>
    <source>
        <strain evidence="1">ChiGjej6B6-14162</strain>
    </source>
</reference>
<protein>
    <submittedName>
        <fullName evidence="1">Uncharacterized protein</fullName>
    </submittedName>
</protein>
<comment type="caution">
    <text evidence="1">The sequence shown here is derived from an EMBL/GenBank/DDBJ whole genome shotgun (WGS) entry which is preliminary data.</text>
</comment>
<evidence type="ECO:0000313" key="2">
    <source>
        <dbReference type="Proteomes" id="UP000886740"/>
    </source>
</evidence>
<organism evidence="1 2">
    <name type="scientific">Candidatus Parabacteroides intestinipullorum</name>
    <dbReference type="NCBI Taxonomy" id="2838723"/>
    <lineage>
        <taxon>Bacteria</taxon>
        <taxon>Pseudomonadati</taxon>
        <taxon>Bacteroidota</taxon>
        <taxon>Bacteroidia</taxon>
        <taxon>Bacteroidales</taxon>
        <taxon>Tannerellaceae</taxon>
        <taxon>Parabacteroides</taxon>
    </lineage>
</organism>